<protein>
    <recommendedName>
        <fullName evidence="2">PH domain-containing protein</fullName>
    </recommendedName>
</protein>
<dbReference type="InterPro" id="IPR011993">
    <property type="entry name" value="PH-like_dom_sf"/>
</dbReference>
<keyword evidence="4" id="KW-1185">Reference proteome</keyword>
<evidence type="ECO:0000256" key="1">
    <source>
        <dbReference type="SAM" id="MobiDB-lite"/>
    </source>
</evidence>
<feature type="domain" description="PH" evidence="2">
    <location>
        <begin position="7"/>
        <end position="118"/>
    </location>
</feature>
<dbReference type="PROSITE" id="PS50003">
    <property type="entry name" value="PH_DOMAIN"/>
    <property type="match status" value="1"/>
</dbReference>
<organism evidence="3 4">
    <name type="scientific">Tribolium castaneum</name>
    <name type="common">Red flour beetle</name>
    <dbReference type="NCBI Taxonomy" id="7070"/>
    <lineage>
        <taxon>Eukaryota</taxon>
        <taxon>Metazoa</taxon>
        <taxon>Ecdysozoa</taxon>
        <taxon>Arthropoda</taxon>
        <taxon>Hexapoda</taxon>
        <taxon>Insecta</taxon>
        <taxon>Pterygota</taxon>
        <taxon>Neoptera</taxon>
        <taxon>Endopterygota</taxon>
        <taxon>Coleoptera</taxon>
        <taxon>Polyphaga</taxon>
        <taxon>Cucujiformia</taxon>
        <taxon>Tenebrionidae</taxon>
        <taxon>Tenebrionidae incertae sedis</taxon>
        <taxon>Tribolium</taxon>
    </lineage>
</organism>
<dbReference type="Gene3D" id="2.30.29.30">
    <property type="entry name" value="Pleckstrin-homology domain (PH domain)/Phosphotyrosine-binding domain (PTB)"/>
    <property type="match status" value="1"/>
</dbReference>
<dbReference type="eggNOG" id="KOG3751">
    <property type="taxonomic scope" value="Eukaryota"/>
</dbReference>
<dbReference type="AlphaFoldDB" id="D1ZZD0"/>
<accession>D1ZZD0</accession>
<dbReference type="PANTHER" id="PTHR45960:SF2">
    <property type="entry name" value="PROTEIN DAUGHTER OF SEVENLESS"/>
    <property type="match status" value="1"/>
</dbReference>
<dbReference type="GO" id="GO:0007165">
    <property type="term" value="P:signal transduction"/>
    <property type="evidence" value="ECO:0000318"/>
    <property type="project" value="GO_Central"/>
</dbReference>
<dbReference type="Pfam" id="PF00169">
    <property type="entry name" value="PH"/>
    <property type="match status" value="1"/>
</dbReference>
<feature type="compositionally biased region" description="Basic and acidic residues" evidence="1">
    <location>
        <begin position="457"/>
        <end position="468"/>
    </location>
</feature>
<feature type="region of interest" description="Disordered" evidence="1">
    <location>
        <begin position="378"/>
        <end position="487"/>
    </location>
</feature>
<dbReference type="KEGG" id="tca:659454"/>
<dbReference type="STRING" id="7070.D1ZZD0"/>
<dbReference type="InParanoid" id="D1ZZD0"/>
<dbReference type="OrthoDB" id="67516at2759"/>
<evidence type="ECO:0000313" key="4">
    <source>
        <dbReference type="Proteomes" id="UP000007266"/>
    </source>
</evidence>
<reference evidence="3 4" key="2">
    <citation type="journal article" date="2010" name="Nucleic Acids Res.">
        <title>BeetleBase in 2010: revisions to provide comprehensive genomic information for Tribolium castaneum.</title>
        <authorList>
            <person name="Kim H.S."/>
            <person name="Murphy T."/>
            <person name="Xia J."/>
            <person name="Caragea D."/>
            <person name="Park Y."/>
            <person name="Beeman R.W."/>
            <person name="Lorenzen M.D."/>
            <person name="Butcher S."/>
            <person name="Manak J.R."/>
            <person name="Brown S.J."/>
        </authorList>
    </citation>
    <scope>GENOME REANNOTATION</scope>
    <source>
        <strain evidence="3 4">Georgia GA2</strain>
    </source>
</reference>
<dbReference type="SMART" id="SM00233">
    <property type="entry name" value="PH"/>
    <property type="match status" value="1"/>
</dbReference>
<evidence type="ECO:0000313" key="3">
    <source>
        <dbReference type="EMBL" id="EFA02351.1"/>
    </source>
</evidence>
<dbReference type="HOGENOM" id="CLU_026404_0_0_1"/>
<feature type="compositionally biased region" description="Polar residues" evidence="1">
    <location>
        <begin position="231"/>
        <end position="253"/>
    </location>
</feature>
<evidence type="ECO:0000259" key="2">
    <source>
        <dbReference type="PROSITE" id="PS50003"/>
    </source>
</evidence>
<dbReference type="PhylomeDB" id="D1ZZD0"/>
<feature type="compositionally biased region" description="Polar residues" evidence="1">
    <location>
        <begin position="385"/>
        <end position="407"/>
    </location>
</feature>
<dbReference type="PANTHER" id="PTHR45960">
    <property type="entry name" value="GRB2-ASSOCIATED-BINDING PROTEIN"/>
    <property type="match status" value="1"/>
</dbReference>
<gene>
    <name evidence="3" type="primary">AUGUSTUS-3.0.2_08021</name>
    <name evidence="3" type="ORF">TcasGA2_TC008021</name>
</gene>
<name>D1ZZD0_TRICA</name>
<proteinExistence type="predicted"/>
<dbReference type="InterPro" id="IPR046355">
    <property type="entry name" value="Gab1-4-like"/>
</dbReference>
<dbReference type="InterPro" id="IPR001849">
    <property type="entry name" value="PH_domain"/>
</dbReference>
<dbReference type="EMBL" id="KQ971338">
    <property type="protein sequence ID" value="EFA02351.1"/>
    <property type="molecule type" value="Genomic_DNA"/>
</dbReference>
<feature type="region of interest" description="Disordered" evidence="1">
    <location>
        <begin position="231"/>
        <end position="254"/>
    </location>
</feature>
<dbReference type="Proteomes" id="UP000007266">
    <property type="component" value="Linkage group 4"/>
</dbReference>
<dbReference type="OMA" id="WKARWRQ"/>
<reference evidence="3 4" key="1">
    <citation type="journal article" date="2008" name="Nature">
        <title>The genome of the model beetle and pest Tribolium castaneum.</title>
        <authorList>
            <consortium name="Tribolium Genome Sequencing Consortium"/>
            <person name="Richards S."/>
            <person name="Gibbs R.A."/>
            <person name="Weinstock G.M."/>
            <person name="Brown S.J."/>
            <person name="Denell R."/>
            <person name="Beeman R.W."/>
            <person name="Gibbs R."/>
            <person name="Beeman R.W."/>
            <person name="Brown S.J."/>
            <person name="Bucher G."/>
            <person name="Friedrich M."/>
            <person name="Grimmelikhuijzen C.J."/>
            <person name="Klingler M."/>
            <person name="Lorenzen M."/>
            <person name="Richards S."/>
            <person name="Roth S."/>
            <person name="Schroder R."/>
            <person name="Tautz D."/>
            <person name="Zdobnov E.M."/>
            <person name="Muzny D."/>
            <person name="Gibbs R.A."/>
            <person name="Weinstock G.M."/>
            <person name="Attaway T."/>
            <person name="Bell S."/>
            <person name="Buhay C.J."/>
            <person name="Chandrabose M.N."/>
            <person name="Chavez D."/>
            <person name="Clerk-Blankenburg K.P."/>
            <person name="Cree A."/>
            <person name="Dao M."/>
            <person name="Davis C."/>
            <person name="Chacko J."/>
            <person name="Dinh H."/>
            <person name="Dugan-Rocha S."/>
            <person name="Fowler G."/>
            <person name="Garner T.T."/>
            <person name="Garnes J."/>
            <person name="Gnirke A."/>
            <person name="Hawes A."/>
            <person name="Hernandez J."/>
            <person name="Hines S."/>
            <person name="Holder M."/>
            <person name="Hume J."/>
            <person name="Jhangiani S.N."/>
            <person name="Joshi V."/>
            <person name="Khan Z.M."/>
            <person name="Jackson L."/>
            <person name="Kovar C."/>
            <person name="Kowis A."/>
            <person name="Lee S."/>
            <person name="Lewis L.R."/>
            <person name="Margolis J."/>
            <person name="Morgan M."/>
            <person name="Nazareth L.V."/>
            <person name="Nguyen N."/>
            <person name="Okwuonu G."/>
            <person name="Parker D."/>
            <person name="Richards S."/>
            <person name="Ruiz S.J."/>
            <person name="Santibanez J."/>
            <person name="Savard J."/>
            <person name="Scherer S.E."/>
            <person name="Schneider B."/>
            <person name="Sodergren E."/>
            <person name="Tautz D."/>
            <person name="Vattahil S."/>
            <person name="Villasana D."/>
            <person name="White C.S."/>
            <person name="Wright R."/>
            <person name="Park Y."/>
            <person name="Beeman R.W."/>
            <person name="Lord J."/>
            <person name="Oppert B."/>
            <person name="Lorenzen M."/>
            <person name="Brown S."/>
            <person name="Wang L."/>
            <person name="Savard J."/>
            <person name="Tautz D."/>
            <person name="Richards S."/>
            <person name="Weinstock G."/>
            <person name="Gibbs R.A."/>
            <person name="Liu Y."/>
            <person name="Worley K."/>
            <person name="Weinstock G."/>
            <person name="Elsik C.G."/>
            <person name="Reese J.T."/>
            <person name="Elhaik E."/>
            <person name="Landan G."/>
            <person name="Graur D."/>
            <person name="Arensburger P."/>
            <person name="Atkinson P."/>
            <person name="Beeman R.W."/>
            <person name="Beidler J."/>
            <person name="Brown S.J."/>
            <person name="Demuth J.P."/>
            <person name="Drury D.W."/>
            <person name="Du Y.Z."/>
            <person name="Fujiwara H."/>
            <person name="Lorenzen M."/>
            <person name="Maselli V."/>
            <person name="Osanai M."/>
            <person name="Park Y."/>
            <person name="Robertson H.M."/>
            <person name="Tu Z."/>
            <person name="Wang J.J."/>
            <person name="Wang S."/>
            <person name="Richards S."/>
            <person name="Song H."/>
            <person name="Zhang L."/>
            <person name="Sodergren E."/>
            <person name="Werner D."/>
            <person name="Stanke M."/>
            <person name="Morgenstern B."/>
            <person name="Solovyev V."/>
            <person name="Kosarev P."/>
            <person name="Brown G."/>
            <person name="Chen H.C."/>
            <person name="Ermolaeva O."/>
            <person name="Hlavina W."/>
            <person name="Kapustin Y."/>
            <person name="Kiryutin B."/>
            <person name="Kitts P."/>
            <person name="Maglott D."/>
            <person name="Pruitt K."/>
            <person name="Sapojnikov V."/>
            <person name="Souvorov A."/>
            <person name="Mackey A.J."/>
            <person name="Waterhouse R.M."/>
            <person name="Wyder S."/>
            <person name="Zdobnov E.M."/>
            <person name="Zdobnov E.M."/>
            <person name="Wyder S."/>
            <person name="Kriventseva E.V."/>
            <person name="Kadowaki T."/>
            <person name="Bork P."/>
            <person name="Aranda M."/>
            <person name="Bao R."/>
            <person name="Beermann A."/>
            <person name="Berns N."/>
            <person name="Bolognesi R."/>
            <person name="Bonneton F."/>
            <person name="Bopp D."/>
            <person name="Brown S.J."/>
            <person name="Bucher G."/>
            <person name="Butts T."/>
            <person name="Chaumot A."/>
            <person name="Denell R.E."/>
            <person name="Ferrier D.E."/>
            <person name="Friedrich M."/>
            <person name="Gordon C.M."/>
            <person name="Jindra M."/>
            <person name="Klingler M."/>
            <person name="Lan Q."/>
            <person name="Lattorff H.M."/>
            <person name="Laudet V."/>
            <person name="von Levetsow C."/>
            <person name="Liu Z."/>
            <person name="Lutz R."/>
            <person name="Lynch J.A."/>
            <person name="da Fonseca R.N."/>
            <person name="Posnien N."/>
            <person name="Reuter R."/>
            <person name="Roth S."/>
            <person name="Savard J."/>
            <person name="Schinko J.B."/>
            <person name="Schmitt C."/>
            <person name="Schoppmeier M."/>
            <person name="Schroder R."/>
            <person name="Shippy T.D."/>
            <person name="Simonnet F."/>
            <person name="Marques-Souza H."/>
            <person name="Tautz D."/>
            <person name="Tomoyasu Y."/>
            <person name="Trauner J."/>
            <person name="Van der Zee M."/>
            <person name="Vervoort M."/>
            <person name="Wittkopp N."/>
            <person name="Wimmer E.A."/>
            <person name="Yang X."/>
            <person name="Jones A.K."/>
            <person name="Sattelle D.B."/>
            <person name="Ebert P.R."/>
            <person name="Nelson D."/>
            <person name="Scott J.G."/>
            <person name="Beeman R.W."/>
            <person name="Muthukrishnan S."/>
            <person name="Kramer K.J."/>
            <person name="Arakane Y."/>
            <person name="Beeman R.W."/>
            <person name="Zhu Q."/>
            <person name="Hogenkamp D."/>
            <person name="Dixit R."/>
            <person name="Oppert B."/>
            <person name="Jiang H."/>
            <person name="Zou Z."/>
            <person name="Marshall J."/>
            <person name="Elpidina E."/>
            <person name="Vinokurov K."/>
            <person name="Oppert C."/>
            <person name="Zou Z."/>
            <person name="Evans J."/>
            <person name="Lu Z."/>
            <person name="Zhao P."/>
            <person name="Sumathipala N."/>
            <person name="Altincicek B."/>
            <person name="Vilcinskas A."/>
            <person name="Williams M."/>
            <person name="Hultmark D."/>
            <person name="Hetru C."/>
            <person name="Jiang H."/>
            <person name="Grimmelikhuijzen C.J."/>
            <person name="Hauser F."/>
            <person name="Cazzamali G."/>
            <person name="Williamson M."/>
            <person name="Park Y."/>
            <person name="Li B."/>
            <person name="Tanaka Y."/>
            <person name="Predel R."/>
            <person name="Neupert S."/>
            <person name="Schachtner J."/>
            <person name="Verleyen P."/>
            <person name="Raible F."/>
            <person name="Bork P."/>
            <person name="Friedrich M."/>
            <person name="Walden K.K."/>
            <person name="Robertson H.M."/>
            <person name="Angeli S."/>
            <person name="Foret S."/>
            <person name="Bucher G."/>
            <person name="Schuetz S."/>
            <person name="Maleszka R."/>
            <person name="Wimmer E.A."/>
            <person name="Beeman R.W."/>
            <person name="Lorenzen M."/>
            <person name="Tomoyasu Y."/>
            <person name="Miller S.C."/>
            <person name="Grossmann D."/>
            <person name="Bucher G."/>
        </authorList>
    </citation>
    <scope>NUCLEOTIDE SEQUENCE [LARGE SCALE GENOMIC DNA]</scope>
    <source>
        <strain evidence="3 4">Georgia GA2</strain>
    </source>
</reference>
<dbReference type="GO" id="GO:0005737">
    <property type="term" value="C:cytoplasm"/>
    <property type="evidence" value="ECO:0000318"/>
    <property type="project" value="GO_Central"/>
</dbReference>
<dbReference type="SUPFAM" id="SSF50729">
    <property type="entry name" value="PH domain-like"/>
    <property type="match status" value="1"/>
</dbReference>
<dbReference type="GO" id="GO:0035591">
    <property type="term" value="F:signaling adaptor activity"/>
    <property type="evidence" value="ECO:0000318"/>
    <property type="project" value="GO_Central"/>
</dbReference>
<dbReference type="FunCoup" id="D1ZZD0">
    <property type="interactions" value="236"/>
</dbReference>
<sequence>MAKSGQEVVFEGWLTKSPPTKRIWRARWRRRWFSLKHSGEIPNQFILTYYADRNCRKLKGFINLDDCEQVDLGLKLDERKLKFDHVFDIKTPTRTYYLAADSESEMKSWVNCICKVCGLKSTSDEEDLHVSDTLDRDITFCEEKDDKSHANNETPPVSPVSTSPYIPISECITGKTPILTPQDFKALLQQNMKNNLTHMNQTYGISQRNYLNYVNDMQDPRFYDSPRVLSPNQDANNKKNISPLQSPTDTESIFTDDDMADVNVVVKQKFTKSKIQAPPRPPKSSHVAPSTYINLNIKNEGHDEDKKPVQGVITDDMYDFPRSHQITEAETVRNMLLRRHCYNNAAPAKVEGQIFRYDISPKPSTSTNQVFRYDAEDIGDEPASPLSQSSSTTAYSNLPSPLLSDNQLMPPPIVNRDLKPKRKLSDSLSSSSNPEPSSPRGAPSVDRKLKPPTPLQDARKVKLDDKSPTGRRRAAPSPTMGLGRSHESLLSQSNQEEQIYHYLPVKMQYLDLDLDCGPNLNSSTDKVPSKSSGANTVYKKVDFEKTEAFNITRNNLEKERKEPIFKK</sequence>
<feature type="compositionally biased region" description="Low complexity" evidence="1">
    <location>
        <begin position="426"/>
        <end position="439"/>
    </location>
</feature>